<dbReference type="EMBL" id="FNES01000010">
    <property type="protein sequence ID" value="SDK02459.1"/>
    <property type="molecule type" value="Genomic_DNA"/>
</dbReference>
<keyword evidence="9 12" id="KW-0407">Ion channel</keyword>
<dbReference type="PANTHER" id="PTHR28259">
    <property type="entry name" value="FLUORIDE EXPORT PROTEIN 1-RELATED"/>
    <property type="match status" value="1"/>
</dbReference>
<dbReference type="OrthoDB" id="9806299at2"/>
<feature type="transmembrane region" description="Helical" evidence="12">
    <location>
        <begin position="37"/>
        <end position="60"/>
    </location>
</feature>
<dbReference type="Proteomes" id="UP000198525">
    <property type="component" value="Unassembled WGS sequence"/>
</dbReference>
<protein>
    <recommendedName>
        <fullName evidence="12">Fluoride-specific ion channel FluC</fullName>
    </recommendedName>
</protein>
<evidence type="ECO:0000256" key="2">
    <source>
        <dbReference type="ARBA" id="ARBA00022475"/>
    </source>
</evidence>
<evidence type="ECO:0000256" key="3">
    <source>
        <dbReference type="ARBA" id="ARBA00022519"/>
    </source>
</evidence>
<proteinExistence type="inferred from homology"/>
<evidence type="ECO:0000256" key="11">
    <source>
        <dbReference type="ARBA" id="ARBA00035585"/>
    </source>
</evidence>
<dbReference type="GO" id="GO:0046872">
    <property type="term" value="F:metal ion binding"/>
    <property type="evidence" value="ECO:0007669"/>
    <property type="project" value="UniProtKB-KW"/>
</dbReference>
<reference evidence="13 14" key="1">
    <citation type="submission" date="2016-10" db="EMBL/GenBank/DDBJ databases">
        <authorList>
            <person name="de Groot N.N."/>
        </authorList>
    </citation>
    <scope>NUCLEOTIDE SEQUENCE [LARGE SCALE GENOMIC DNA]</scope>
    <source>
        <strain evidence="13 14">CGMCC 1.6133</strain>
    </source>
</reference>
<evidence type="ECO:0000256" key="6">
    <source>
        <dbReference type="ARBA" id="ARBA00023053"/>
    </source>
</evidence>
<comment type="subcellular location">
    <subcellularLocation>
        <location evidence="1 12">Cell membrane</location>
        <topology evidence="1 12">Multi-pass membrane protein</topology>
    </subcellularLocation>
</comment>
<feature type="binding site" evidence="12">
    <location>
        <position position="76"/>
    </location>
    <ligand>
        <name>Na(+)</name>
        <dbReference type="ChEBI" id="CHEBI:29101"/>
        <note>structural</note>
    </ligand>
</feature>
<dbReference type="PANTHER" id="PTHR28259:SF1">
    <property type="entry name" value="FLUORIDE EXPORT PROTEIN 1-RELATED"/>
    <property type="match status" value="1"/>
</dbReference>
<keyword evidence="7 12" id="KW-0406">Ion transport</keyword>
<evidence type="ECO:0000256" key="4">
    <source>
        <dbReference type="ARBA" id="ARBA00022692"/>
    </source>
</evidence>
<comment type="catalytic activity">
    <reaction evidence="11">
        <text>fluoride(in) = fluoride(out)</text>
        <dbReference type="Rhea" id="RHEA:76159"/>
        <dbReference type="ChEBI" id="CHEBI:17051"/>
    </reaction>
    <physiologicalReaction direction="left-to-right" evidence="11">
        <dbReference type="Rhea" id="RHEA:76160"/>
    </physiologicalReaction>
</comment>
<dbReference type="GO" id="GO:0062054">
    <property type="term" value="F:fluoride channel activity"/>
    <property type="evidence" value="ECO:0007669"/>
    <property type="project" value="UniProtKB-UniRule"/>
</dbReference>
<evidence type="ECO:0000313" key="13">
    <source>
        <dbReference type="EMBL" id="SDK02459.1"/>
    </source>
</evidence>
<evidence type="ECO:0000256" key="5">
    <source>
        <dbReference type="ARBA" id="ARBA00022989"/>
    </source>
</evidence>
<evidence type="ECO:0000256" key="10">
    <source>
        <dbReference type="ARBA" id="ARBA00035120"/>
    </source>
</evidence>
<feature type="transmembrane region" description="Helical" evidence="12">
    <location>
        <begin position="6"/>
        <end position="25"/>
    </location>
</feature>
<evidence type="ECO:0000256" key="7">
    <source>
        <dbReference type="ARBA" id="ARBA00023065"/>
    </source>
</evidence>
<feature type="binding site" evidence="12">
    <location>
        <position position="79"/>
    </location>
    <ligand>
        <name>Na(+)</name>
        <dbReference type="ChEBI" id="CHEBI:29101"/>
        <note>structural</note>
    </ligand>
</feature>
<keyword evidence="12" id="KW-0813">Transport</keyword>
<dbReference type="HAMAP" id="MF_00454">
    <property type="entry name" value="FluC"/>
    <property type="match status" value="1"/>
</dbReference>
<comment type="similarity">
    <text evidence="10 12">Belongs to the fluoride channel Fluc/FEX (TC 1.A.43) family.</text>
</comment>
<keyword evidence="4 12" id="KW-0812">Transmembrane</keyword>
<dbReference type="Pfam" id="PF02537">
    <property type="entry name" value="CRCB"/>
    <property type="match status" value="1"/>
</dbReference>
<keyword evidence="8 12" id="KW-0472">Membrane</keyword>
<evidence type="ECO:0000313" key="14">
    <source>
        <dbReference type="Proteomes" id="UP000198525"/>
    </source>
</evidence>
<dbReference type="AlphaFoldDB" id="A0A1G8YHU3"/>
<comment type="function">
    <text evidence="12">Fluoride-specific ion channel. Important for reducing fluoride concentration in the cell, thus reducing its toxicity.</text>
</comment>
<keyword evidence="14" id="KW-1185">Reference proteome</keyword>
<feature type="transmembrane region" description="Helical" evidence="12">
    <location>
        <begin position="98"/>
        <end position="122"/>
    </location>
</feature>
<evidence type="ECO:0000256" key="1">
    <source>
        <dbReference type="ARBA" id="ARBA00004651"/>
    </source>
</evidence>
<evidence type="ECO:0000256" key="9">
    <source>
        <dbReference type="ARBA" id="ARBA00023303"/>
    </source>
</evidence>
<sequence length="126" mass="12618">MQVDGVEMLAVTLGGAVGGMARLAVVDVVGRRLSTRFPWGTLAVNLSGAWLMGMLAGGGGLVAGPAWSLLAIGLLGGYTTVSSFSLQTLTLWQQGRESLAVGYVAVTLLAGLGALAMGAWLAGGLA</sequence>
<keyword evidence="2 12" id="KW-1003">Cell membrane</keyword>
<gene>
    <name evidence="12" type="primary">fluC</name>
    <name evidence="12" type="synonym">crcB</name>
    <name evidence="13" type="ORF">SAMN04487954_110113</name>
</gene>
<dbReference type="RefSeq" id="WP_089686801.1">
    <property type="nucleotide sequence ID" value="NZ_FNES01000010.1"/>
</dbReference>
<keyword evidence="5 12" id="KW-1133">Transmembrane helix</keyword>
<dbReference type="GO" id="GO:0005886">
    <property type="term" value="C:plasma membrane"/>
    <property type="evidence" value="ECO:0007669"/>
    <property type="project" value="UniProtKB-SubCell"/>
</dbReference>
<dbReference type="GO" id="GO:0140114">
    <property type="term" value="P:cellular detoxification of fluoride"/>
    <property type="evidence" value="ECO:0007669"/>
    <property type="project" value="UniProtKB-UniRule"/>
</dbReference>
<keyword evidence="12" id="KW-0479">Metal-binding</keyword>
<organism evidence="13 14">
    <name type="scientific">Billgrantia gudaonensis</name>
    <dbReference type="NCBI Taxonomy" id="376427"/>
    <lineage>
        <taxon>Bacteria</taxon>
        <taxon>Pseudomonadati</taxon>
        <taxon>Pseudomonadota</taxon>
        <taxon>Gammaproteobacteria</taxon>
        <taxon>Oceanospirillales</taxon>
        <taxon>Halomonadaceae</taxon>
        <taxon>Billgrantia</taxon>
    </lineage>
</organism>
<dbReference type="STRING" id="376427.SAMN04487954_110113"/>
<evidence type="ECO:0000256" key="8">
    <source>
        <dbReference type="ARBA" id="ARBA00023136"/>
    </source>
</evidence>
<evidence type="ECO:0000256" key="12">
    <source>
        <dbReference type="HAMAP-Rule" id="MF_00454"/>
    </source>
</evidence>
<keyword evidence="6 12" id="KW-0915">Sodium</keyword>
<dbReference type="InterPro" id="IPR003691">
    <property type="entry name" value="FluC"/>
</dbReference>
<accession>A0A1G8YHU3</accession>
<feature type="transmembrane region" description="Helical" evidence="12">
    <location>
        <begin position="66"/>
        <end position="86"/>
    </location>
</feature>
<comment type="activity regulation">
    <text evidence="12">Na(+) is not transported, but it plays an essential structural role and its presence is essential for fluoride channel function.</text>
</comment>
<name>A0A1G8YHU3_9GAMM</name>
<keyword evidence="3" id="KW-0997">Cell inner membrane</keyword>